<gene>
    <name evidence="3" type="ORF">CVT24_004697</name>
</gene>
<evidence type="ECO:0008006" key="5">
    <source>
        <dbReference type="Google" id="ProtNLM"/>
    </source>
</evidence>
<sequence length="343" mass="37710">MYLTLAFPIYVTLSLLLSLSEGAPTMLPRTDSDVVVPAKRLTPIQIKEMYKGKTPANFHCKKGNENSPDMQKIVAAFQKKTDEGAISKEEVRGGFFGTVINHPQNGGLEVHKRWVVKTLDEQSSLRLMMELDGLERVGQLVACDVMKPSPDEKQVFYITMKKIEGPTLEQIPRGVPFHVLTQEGAEAKAKWGEIKTKIVERLEHIARKYHVGYMDINKGNIKLQGKSLEHGKFGIGVIDWGYSGWIPITPIAGAEQKKEIDSYMAYAERAVTNVIKEVEALAYKGGPRSSPLTSSPNSLPPPSLEPSPQNSHTNSPNGSPKAQTPVSLPHTSNAVTKADKSGK</sequence>
<proteinExistence type="predicted"/>
<feature type="compositionally biased region" description="Low complexity" evidence="1">
    <location>
        <begin position="287"/>
        <end position="297"/>
    </location>
</feature>
<evidence type="ECO:0000313" key="3">
    <source>
        <dbReference type="EMBL" id="PPR06063.1"/>
    </source>
</evidence>
<evidence type="ECO:0000256" key="1">
    <source>
        <dbReference type="SAM" id="MobiDB-lite"/>
    </source>
</evidence>
<dbReference type="Proteomes" id="UP000284842">
    <property type="component" value="Unassembled WGS sequence"/>
</dbReference>
<evidence type="ECO:0000313" key="4">
    <source>
        <dbReference type="Proteomes" id="UP000284842"/>
    </source>
</evidence>
<name>A0A409YSU4_9AGAR</name>
<keyword evidence="2" id="KW-0732">Signal</keyword>
<feature type="chain" id="PRO_5019179965" description="Protein kinase domain-containing protein" evidence="2">
    <location>
        <begin position="23"/>
        <end position="343"/>
    </location>
</feature>
<comment type="caution">
    <text evidence="3">The sequence shown here is derived from an EMBL/GenBank/DDBJ whole genome shotgun (WGS) entry which is preliminary data.</text>
</comment>
<dbReference type="AlphaFoldDB" id="A0A409YSU4"/>
<organism evidence="3 4">
    <name type="scientific">Panaeolus cyanescens</name>
    <dbReference type="NCBI Taxonomy" id="181874"/>
    <lineage>
        <taxon>Eukaryota</taxon>
        <taxon>Fungi</taxon>
        <taxon>Dikarya</taxon>
        <taxon>Basidiomycota</taxon>
        <taxon>Agaricomycotina</taxon>
        <taxon>Agaricomycetes</taxon>
        <taxon>Agaricomycetidae</taxon>
        <taxon>Agaricales</taxon>
        <taxon>Agaricineae</taxon>
        <taxon>Galeropsidaceae</taxon>
        <taxon>Panaeolus</taxon>
    </lineage>
</organism>
<dbReference type="EMBL" id="NHTK01000711">
    <property type="protein sequence ID" value="PPR06063.1"/>
    <property type="molecule type" value="Genomic_DNA"/>
</dbReference>
<reference evidence="3 4" key="1">
    <citation type="journal article" date="2018" name="Evol. Lett.">
        <title>Horizontal gene cluster transfer increased hallucinogenic mushroom diversity.</title>
        <authorList>
            <person name="Reynolds H.T."/>
            <person name="Vijayakumar V."/>
            <person name="Gluck-Thaler E."/>
            <person name="Korotkin H.B."/>
            <person name="Matheny P.B."/>
            <person name="Slot J.C."/>
        </authorList>
    </citation>
    <scope>NUCLEOTIDE SEQUENCE [LARGE SCALE GENOMIC DNA]</scope>
    <source>
        <strain evidence="3 4">2629</strain>
    </source>
</reference>
<keyword evidence="4" id="KW-1185">Reference proteome</keyword>
<accession>A0A409YSU4</accession>
<evidence type="ECO:0000256" key="2">
    <source>
        <dbReference type="SAM" id="SignalP"/>
    </source>
</evidence>
<feature type="region of interest" description="Disordered" evidence="1">
    <location>
        <begin position="286"/>
        <end position="343"/>
    </location>
</feature>
<dbReference type="InParanoid" id="A0A409YSU4"/>
<protein>
    <recommendedName>
        <fullName evidence="5">Protein kinase domain-containing protein</fullName>
    </recommendedName>
</protein>
<feature type="signal peptide" evidence="2">
    <location>
        <begin position="1"/>
        <end position="22"/>
    </location>
</feature>
<feature type="compositionally biased region" description="Polar residues" evidence="1">
    <location>
        <begin position="312"/>
        <end position="335"/>
    </location>
</feature>